<dbReference type="PANTHER" id="PTHR13479">
    <property type="entry name" value="30S RIBOSOMAL PROTEIN S18"/>
    <property type="match status" value="1"/>
</dbReference>
<evidence type="ECO:0000313" key="8">
    <source>
        <dbReference type="EMBL" id="AWS06652.1"/>
    </source>
</evidence>
<dbReference type="GO" id="GO:1990904">
    <property type="term" value="C:ribonucleoprotein complex"/>
    <property type="evidence" value="ECO:0007669"/>
    <property type="project" value="UniProtKB-KW"/>
</dbReference>
<evidence type="ECO:0000256" key="5">
    <source>
        <dbReference type="ARBA" id="ARBA00023274"/>
    </source>
</evidence>
<dbReference type="EMBL" id="MF372930">
    <property type="protein sequence ID" value="AWS06652.1"/>
    <property type="molecule type" value="Genomic_DNA"/>
</dbReference>
<keyword evidence="8" id="KW-0934">Plastid</keyword>
<evidence type="ECO:0000256" key="3">
    <source>
        <dbReference type="ARBA" id="ARBA00022884"/>
    </source>
</evidence>
<dbReference type="GO" id="GO:0005840">
    <property type="term" value="C:ribosome"/>
    <property type="evidence" value="ECO:0007669"/>
    <property type="project" value="UniProtKB-KW"/>
</dbReference>
<keyword evidence="5 7" id="KW-0687">Ribonucleoprotein</keyword>
<evidence type="ECO:0000256" key="1">
    <source>
        <dbReference type="ARBA" id="ARBA00005589"/>
    </source>
</evidence>
<proteinExistence type="inferred from homology"/>
<evidence type="ECO:0000256" key="6">
    <source>
        <dbReference type="ARBA" id="ARBA00035266"/>
    </source>
</evidence>
<accession>A0A4Y1MCD2</accession>
<organism evidence="8">
    <name type="scientific">Mitrastemon kanehirai</name>
    <dbReference type="NCBI Taxonomy" id="1358725"/>
    <lineage>
        <taxon>Eukaryota</taxon>
        <taxon>Viridiplantae</taxon>
        <taxon>Streptophyta</taxon>
        <taxon>Embryophyta</taxon>
        <taxon>Tracheophyta</taxon>
        <taxon>Spermatophyta</taxon>
        <taxon>Magnoliopsida</taxon>
        <taxon>eudicotyledons</taxon>
        <taxon>Gunneridae</taxon>
        <taxon>Pentapetalae</taxon>
        <taxon>asterids</taxon>
        <taxon>Ericales</taxon>
        <taxon>Mitrastemonaceae</taxon>
        <taxon>Mitrastemon</taxon>
    </lineage>
</organism>
<dbReference type="GO" id="GO:0070181">
    <property type="term" value="F:small ribosomal subunit rRNA binding"/>
    <property type="evidence" value="ECO:0007669"/>
    <property type="project" value="TreeGrafter"/>
</dbReference>
<dbReference type="AlphaFoldDB" id="A0A4Y1MCD2"/>
<geneLocation type="plastid" evidence="8"/>
<evidence type="ECO:0000256" key="2">
    <source>
        <dbReference type="ARBA" id="ARBA00022730"/>
    </source>
</evidence>
<name>A0A4Y1MCD2_9ERIC</name>
<protein>
    <recommendedName>
        <fullName evidence="6">Small ribosomal subunit protein bS18c</fullName>
    </recommendedName>
</protein>
<dbReference type="PANTHER" id="PTHR13479:SF40">
    <property type="entry name" value="SMALL RIBOSOMAL SUBUNIT PROTEIN BS18M"/>
    <property type="match status" value="1"/>
</dbReference>
<dbReference type="GO" id="GO:0003735">
    <property type="term" value="F:structural constituent of ribosome"/>
    <property type="evidence" value="ECO:0007669"/>
    <property type="project" value="InterPro"/>
</dbReference>
<dbReference type="HAMAP" id="MF_00270">
    <property type="entry name" value="Ribosomal_bS18"/>
    <property type="match status" value="1"/>
</dbReference>
<evidence type="ECO:0000256" key="7">
    <source>
        <dbReference type="RuleBase" id="RU003910"/>
    </source>
</evidence>
<keyword evidence="4 7" id="KW-0689">Ribosomal protein</keyword>
<dbReference type="SUPFAM" id="SSF46911">
    <property type="entry name" value="Ribosomal protein S18"/>
    <property type="match status" value="1"/>
</dbReference>
<dbReference type="Pfam" id="PF01084">
    <property type="entry name" value="Ribosomal_S18"/>
    <property type="match status" value="1"/>
</dbReference>
<sequence length="90" mass="10844">MKKKKLNTKIDYKNIELITKFISERGKILSSKINKLTFKRQKKISIAIKILRTLALIPFSKNKWINLENVNLDKYKYDKHKYKKYKKGKI</sequence>
<reference evidence="8" key="1">
    <citation type="submission" date="2017-06" db="EMBL/GenBank/DDBJ databases">
        <title>The plastome of Mitrastemon kanehirai.</title>
        <authorList>
            <person name="Shyu S.-Y."/>
            <person name="Hu J.-M."/>
        </authorList>
    </citation>
    <scope>NUCLEOTIDE SEQUENCE</scope>
</reference>
<comment type="similarity">
    <text evidence="1 7">Belongs to the bacterial ribosomal protein bS18 family.</text>
</comment>
<gene>
    <name evidence="8" type="primary">rps18</name>
</gene>
<keyword evidence="3" id="KW-0694">RNA-binding</keyword>
<dbReference type="GO" id="GO:0006412">
    <property type="term" value="P:translation"/>
    <property type="evidence" value="ECO:0007669"/>
    <property type="project" value="InterPro"/>
</dbReference>
<dbReference type="Gene3D" id="4.10.640.10">
    <property type="entry name" value="Ribosomal protein S18"/>
    <property type="match status" value="1"/>
</dbReference>
<dbReference type="InterPro" id="IPR001648">
    <property type="entry name" value="Ribosomal_bS18"/>
</dbReference>
<dbReference type="PRINTS" id="PR00974">
    <property type="entry name" value="RIBOSOMALS18"/>
</dbReference>
<dbReference type="InterPro" id="IPR036870">
    <property type="entry name" value="Ribosomal_bS18_sf"/>
</dbReference>
<keyword evidence="2" id="KW-0699">rRNA-binding</keyword>
<evidence type="ECO:0000256" key="4">
    <source>
        <dbReference type="ARBA" id="ARBA00022980"/>
    </source>
</evidence>
<dbReference type="NCBIfam" id="TIGR00165">
    <property type="entry name" value="S18"/>
    <property type="match status" value="1"/>
</dbReference>